<dbReference type="AlphaFoldDB" id="A0A345ZV15"/>
<dbReference type="EMBL" id="CP031417">
    <property type="protein sequence ID" value="AXK80762.1"/>
    <property type="molecule type" value="Genomic_DNA"/>
</dbReference>
<name>A0A345ZV15_9HYPH</name>
<gene>
    <name evidence="1" type="ORF">DW352_09720</name>
</gene>
<organism evidence="1 2">
    <name type="scientific">Pseudolabrys taiwanensis</name>
    <dbReference type="NCBI Taxonomy" id="331696"/>
    <lineage>
        <taxon>Bacteria</taxon>
        <taxon>Pseudomonadati</taxon>
        <taxon>Pseudomonadota</taxon>
        <taxon>Alphaproteobacteria</taxon>
        <taxon>Hyphomicrobiales</taxon>
        <taxon>Xanthobacteraceae</taxon>
        <taxon>Pseudolabrys</taxon>
    </lineage>
</organism>
<reference evidence="1 2" key="1">
    <citation type="submission" date="2018-07" db="EMBL/GenBank/DDBJ databases">
        <authorList>
            <person name="Quirk P.G."/>
            <person name="Krulwich T.A."/>
        </authorList>
    </citation>
    <scope>NUCLEOTIDE SEQUENCE [LARGE SCALE GENOMIC DNA]</scope>
    <source>
        <strain evidence="1 2">CC-BB4</strain>
    </source>
</reference>
<dbReference type="KEGG" id="ptaw:DW352_09720"/>
<dbReference type="RefSeq" id="WP_115690720.1">
    <property type="nucleotide sequence ID" value="NZ_CP031417.1"/>
</dbReference>
<protein>
    <submittedName>
        <fullName evidence="1">Uncharacterized protein</fullName>
    </submittedName>
</protein>
<evidence type="ECO:0000313" key="2">
    <source>
        <dbReference type="Proteomes" id="UP000254889"/>
    </source>
</evidence>
<keyword evidence="2" id="KW-1185">Reference proteome</keyword>
<accession>A0A345ZV15</accession>
<sequence length="162" mass="17587">MEIFSKGMPARLTDVPNGQCFAFMAADNLAIAIKIAYPQSPDSRILILTSTAGQPPALQSSRQATPSIVYKQPGMTIFTGAAPNRLRNGIGTPQPGHVMQFDDDVYLGFLDEHIDPSAVSLKTGLINPNTLNGPAAVFETWQIGFDDDEKFDPVFTYQPAKE</sequence>
<proteinExistence type="predicted"/>
<dbReference type="Proteomes" id="UP000254889">
    <property type="component" value="Chromosome"/>
</dbReference>
<evidence type="ECO:0000313" key="1">
    <source>
        <dbReference type="EMBL" id="AXK80762.1"/>
    </source>
</evidence>